<organism evidence="1 2">
    <name type="scientific">Acanthoscelides obtectus</name>
    <name type="common">Bean weevil</name>
    <name type="synonym">Bruchus obtectus</name>
    <dbReference type="NCBI Taxonomy" id="200917"/>
    <lineage>
        <taxon>Eukaryota</taxon>
        <taxon>Metazoa</taxon>
        <taxon>Ecdysozoa</taxon>
        <taxon>Arthropoda</taxon>
        <taxon>Hexapoda</taxon>
        <taxon>Insecta</taxon>
        <taxon>Pterygota</taxon>
        <taxon>Neoptera</taxon>
        <taxon>Endopterygota</taxon>
        <taxon>Coleoptera</taxon>
        <taxon>Polyphaga</taxon>
        <taxon>Cucujiformia</taxon>
        <taxon>Chrysomeloidea</taxon>
        <taxon>Chrysomelidae</taxon>
        <taxon>Bruchinae</taxon>
        <taxon>Bruchini</taxon>
        <taxon>Acanthoscelides</taxon>
    </lineage>
</organism>
<evidence type="ECO:0000313" key="1">
    <source>
        <dbReference type="EMBL" id="CAH1984538.1"/>
    </source>
</evidence>
<sequence>MVIERAEMPSIELFIRYKFVEQHDFDTNRIVIERSRNLDTPRPLPYRT</sequence>
<evidence type="ECO:0000313" key="2">
    <source>
        <dbReference type="Proteomes" id="UP001152888"/>
    </source>
</evidence>
<dbReference type="EMBL" id="CAKOFQ010006958">
    <property type="protein sequence ID" value="CAH1984538.1"/>
    <property type="molecule type" value="Genomic_DNA"/>
</dbReference>
<name>A0A9P0PGB3_ACAOB</name>
<dbReference type="Proteomes" id="UP001152888">
    <property type="component" value="Unassembled WGS sequence"/>
</dbReference>
<comment type="caution">
    <text evidence="1">The sequence shown here is derived from an EMBL/GenBank/DDBJ whole genome shotgun (WGS) entry which is preliminary data.</text>
</comment>
<dbReference type="AlphaFoldDB" id="A0A9P0PGB3"/>
<accession>A0A9P0PGB3</accession>
<gene>
    <name evidence="1" type="ORF">ACAOBT_LOCUS16162</name>
</gene>
<proteinExistence type="predicted"/>
<reference evidence="1" key="1">
    <citation type="submission" date="2022-03" db="EMBL/GenBank/DDBJ databases">
        <authorList>
            <person name="Sayadi A."/>
        </authorList>
    </citation>
    <scope>NUCLEOTIDE SEQUENCE</scope>
</reference>
<keyword evidence="2" id="KW-1185">Reference proteome</keyword>
<protein>
    <submittedName>
        <fullName evidence="1">Uncharacterized protein</fullName>
    </submittedName>
</protein>